<keyword evidence="1" id="KW-0812">Transmembrane</keyword>
<protein>
    <submittedName>
        <fullName evidence="2">EbsA family protein</fullName>
    </submittedName>
</protein>
<gene>
    <name evidence="2" type="ORF">ACFO5I_09730</name>
</gene>
<accession>A0ABV9MZ12</accession>
<name>A0ABV9MZ12_9ENTE</name>
<evidence type="ECO:0000313" key="3">
    <source>
        <dbReference type="Proteomes" id="UP001595969"/>
    </source>
</evidence>
<dbReference type="InterPro" id="IPR020215">
    <property type="entry name" value="EbsA-like"/>
</dbReference>
<keyword evidence="1" id="KW-1133">Transmembrane helix</keyword>
<proteinExistence type="predicted"/>
<evidence type="ECO:0000256" key="1">
    <source>
        <dbReference type="SAM" id="Phobius"/>
    </source>
</evidence>
<feature type="transmembrane region" description="Helical" evidence="1">
    <location>
        <begin position="38"/>
        <end position="55"/>
    </location>
</feature>
<keyword evidence="1" id="KW-0472">Membrane</keyword>
<dbReference type="EMBL" id="JBHSGS010000053">
    <property type="protein sequence ID" value="MFC4720005.1"/>
    <property type="molecule type" value="Genomic_DNA"/>
</dbReference>
<feature type="transmembrane region" description="Helical" evidence="1">
    <location>
        <begin position="12"/>
        <end position="32"/>
    </location>
</feature>
<evidence type="ECO:0000313" key="2">
    <source>
        <dbReference type="EMBL" id="MFC4720005.1"/>
    </source>
</evidence>
<dbReference type="Proteomes" id="UP001595969">
    <property type="component" value="Unassembled WGS sequence"/>
</dbReference>
<comment type="caution">
    <text evidence="2">The sequence shown here is derived from an EMBL/GenBank/DDBJ whole genome shotgun (WGS) entry which is preliminary data.</text>
</comment>
<reference evidence="3" key="1">
    <citation type="journal article" date="2019" name="Int. J. Syst. Evol. Microbiol.">
        <title>The Global Catalogue of Microorganisms (GCM) 10K type strain sequencing project: providing services to taxonomists for standard genome sequencing and annotation.</title>
        <authorList>
            <consortium name="The Broad Institute Genomics Platform"/>
            <consortium name="The Broad Institute Genome Sequencing Center for Infectious Disease"/>
            <person name="Wu L."/>
            <person name="Ma J."/>
        </authorList>
    </citation>
    <scope>NUCLEOTIDE SEQUENCE [LARGE SCALE GENOMIC DNA]</scope>
    <source>
        <strain evidence="3">CGMCC 1.19032</strain>
    </source>
</reference>
<dbReference type="Pfam" id="PF17255">
    <property type="entry name" value="EbsA"/>
    <property type="match status" value="1"/>
</dbReference>
<dbReference type="RefSeq" id="WP_204654330.1">
    <property type="nucleotide sequence ID" value="NZ_JAFBFD010000025.1"/>
</dbReference>
<keyword evidence="3" id="KW-1185">Reference proteome</keyword>
<organism evidence="2 3">
    <name type="scientific">Enterococcus lemanii</name>
    <dbReference type="NCBI Taxonomy" id="1159752"/>
    <lineage>
        <taxon>Bacteria</taxon>
        <taxon>Bacillati</taxon>
        <taxon>Bacillota</taxon>
        <taxon>Bacilli</taxon>
        <taxon>Lactobacillales</taxon>
        <taxon>Enterococcaceae</taxon>
        <taxon>Enterococcus</taxon>
    </lineage>
</organism>
<sequence>MRDKFHWRLELAYAIIYWSFTYSFLFLGLILSLEKAHLNWRSLVAFVVFFSLIVIDRRRFIQFTDNQMKLSYGNYWKKVAITYQACEKVEVFVDALLIHHQTKKTLLYFSEKEKEKMLLYLEKMYPGKIIYHANKYDQS</sequence>